<dbReference type="Proteomes" id="UP000183832">
    <property type="component" value="Unassembled WGS sequence"/>
</dbReference>
<dbReference type="PANTHER" id="PTHR13524">
    <property type="entry name" value="MYOTUBULARIN-RELATED"/>
    <property type="match status" value="1"/>
</dbReference>
<organism evidence="2 3">
    <name type="scientific">Clunio marinus</name>
    <dbReference type="NCBI Taxonomy" id="568069"/>
    <lineage>
        <taxon>Eukaryota</taxon>
        <taxon>Metazoa</taxon>
        <taxon>Ecdysozoa</taxon>
        <taxon>Arthropoda</taxon>
        <taxon>Hexapoda</taxon>
        <taxon>Insecta</taxon>
        <taxon>Pterygota</taxon>
        <taxon>Neoptera</taxon>
        <taxon>Endopterygota</taxon>
        <taxon>Diptera</taxon>
        <taxon>Nematocera</taxon>
        <taxon>Chironomoidea</taxon>
        <taxon>Chironomidae</taxon>
        <taxon>Clunio</taxon>
    </lineage>
</organism>
<dbReference type="InterPro" id="IPR016130">
    <property type="entry name" value="Tyr_Pase_AS"/>
</dbReference>
<dbReference type="Gene3D" id="3.90.190.10">
    <property type="entry name" value="Protein tyrosine phosphatase superfamily"/>
    <property type="match status" value="1"/>
</dbReference>
<dbReference type="SUPFAM" id="SSF52799">
    <property type="entry name" value="(Phosphotyrosine protein) phosphatases II"/>
    <property type="match status" value="1"/>
</dbReference>
<dbReference type="InterPro" id="IPR039802">
    <property type="entry name" value="MTMR14"/>
</dbReference>
<reference evidence="2 3" key="1">
    <citation type="submission" date="2015-04" db="EMBL/GenBank/DDBJ databases">
        <authorList>
            <person name="Syromyatnikov M.Y."/>
            <person name="Popov V.N."/>
        </authorList>
    </citation>
    <scope>NUCLEOTIDE SEQUENCE [LARGE SCALE GENOMIC DNA]</scope>
</reference>
<evidence type="ECO:0000256" key="1">
    <source>
        <dbReference type="SAM" id="MobiDB-lite"/>
    </source>
</evidence>
<sequence>MNAEILHQDIQTLLEFFAKNCYRASDSNSESSFGNDVMQKCSVLMKLDYSVVEISNATGELSTHYPSTVLIPEYENHSFTQQQPNSVYNGLTSQQQPTNRQQTIYESTYEAGKLRDLINKARFARCRARFPLPVILYRGKYICRSATLSGGPEIYTRSGFDYLFAGVDNTTSVKSSPLDEEAYEAQETSLNEEACTEEKAEKGSSEWQLFDRVRNQDIKLLRTLNVGSIIDLMVEKKKVKFMMNVTSSEKVDKEKRYQDFKLISLPYPGCEFFRLFRDNNYSGEGLLFDWSQKNVDAEICVPEDPMSAQLNINWDSYKGWDLVQITQNYIKLLLKYLQDSSSGLLIHCISGWDRTPLFISLLRLSLWADGAIHQSLSAIQILYFTIAYDWLLCGHRLVDRLEKGEEIFFFCFYALKYLMDDEFSVVGQRFRSKQSSSGSSSIGVIRTDSDVFEGILFDGDSRGSSVSLNSTCSARSHQDSHSNIISSNGLIDDTNVNLNGNNWLHSQDSNNSIECLSHDSGNNILNWSPLLRKRTSPMLVPQSEANSSIGGHHRQRQESSSSISRLNAVRTLFYNCYSSTIGYKFKNGTDSATLGSLLGNFAERVGLTQRTTV</sequence>
<dbReference type="EMBL" id="CVRI01000061">
    <property type="protein sequence ID" value="CRL04024.1"/>
    <property type="molecule type" value="Genomic_DNA"/>
</dbReference>
<gene>
    <name evidence="2" type="ORF">CLUMA_CG017142</name>
</gene>
<evidence type="ECO:0000313" key="2">
    <source>
        <dbReference type="EMBL" id="CRL04024.1"/>
    </source>
</evidence>
<accession>A0A1J1IV94</accession>
<dbReference type="CDD" id="cd13213">
    <property type="entry name" value="PH-GRAM_MTMR14"/>
    <property type="match status" value="1"/>
</dbReference>
<keyword evidence="3" id="KW-1185">Reference proteome</keyword>
<dbReference type="GO" id="GO:0004438">
    <property type="term" value="F:phosphatidylinositol-3-phosphate phosphatase activity"/>
    <property type="evidence" value="ECO:0007669"/>
    <property type="project" value="InterPro"/>
</dbReference>
<dbReference type="InterPro" id="IPR029021">
    <property type="entry name" value="Prot-tyrosine_phosphatase-like"/>
</dbReference>
<dbReference type="STRING" id="568069.A0A1J1IV94"/>
<dbReference type="OrthoDB" id="2408718at2759"/>
<dbReference type="PANTHER" id="PTHR13524:SF2">
    <property type="entry name" value="MYOTUBULARIN-RELATED PROTEIN 14"/>
    <property type="match status" value="1"/>
</dbReference>
<dbReference type="PROSITE" id="PS00383">
    <property type="entry name" value="TYR_PHOSPHATASE_1"/>
    <property type="match status" value="1"/>
</dbReference>
<protein>
    <submittedName>
        <fullName evidence="2">CLUMA_CG017142, isoform A</fullName>
    </submittedName>
</protein>
<proteinExistence type="predicted"/>
<dbReference type="InterPro" id="IPR039803">
    <property type="entry name" value="MTMR14_PH-GRAM"/>
</dbReference>
<name>A0A1J1IV94_9DIPT</name>
<evidence type="ECO:0000313" key="3">
    <source>
        <dbReference type="Proteomes" id="UP000183832"/>
    </source>
</evidence>
<feature type="region of interest" description="Disordered" evidence="1">
    <location>
        <begin position="543"/>
        <end position="562"/>
    </location>
</feature>
<dbReference type="AlphaFoldDB" id="A0A1J1IV94"/>